<dbReference type="Gene3D" id="3.30.160.60">
    <property type="entry name" value="Classic Zinc Finger"/>
    <property type="match status" value="1"/>
</dbReference>
<protein>
    <recommendedName>
        <fullName evidence="4">Gypsy retrotransposon integrase-like protein 1</fullName>
    </recommendedName>
</protein>
<dbReference type="InterPro" id="IPR001841">
    <property type="entry name" value="Znf_RING"/>
</dbReference>
<dbReference type="Gene3D" id="3.30.40.10">
    <property type="entry name" value="Zinc/RING finger domain, C3HC4 (zinc finger)"/>
    <property type="match status" value="1"/>
</dbReference>
<dbReference type="PROSITE" id="PS00518">
    <property type="entry name" value="ZF_RING_1"/>
    <property type="match status" value="1"/>
</dbReference>
<evidence type="ECO:0000256" key="6">
    <source>
        <dbReference type="SAM" id="MobiDB-lite"/>
    </source>
</evidence>
<keyword evidence="3" id="KW-0862">Zinc</keyword>
<dbReference type="PANTHER" id="PTHR37984:SF12">
    <property type="entry name" value="RIBONUCLEASE H"/>
    <property type="match status" value="1"/>
</dbReference>
<evidence type="ECO:0000259" key="8">
    <source>
        <dbReference type="SMART" id="SM00336"/>
    </source>
</evidence>
<keyword evidence="10" id="KW-1185">Reference proteome</keyword>
<sequence>MAAAGGHIQRLRDEATCSICLEYFKDPVTIPECGHNFCQSCLIQCWGESEAEASCPQCRERVQRRSLIPNRQLANMVEIAKNLSLQEGKEEGGKGGVCEDHQEPLKLFCKVHEAPICLVCDRSKEHENHKVIPLKEAFEEYKGEICSRLKILRRERDEILAYQAALDKESKDLLKLTETERLKAVEKFRELRQFLEEQEKRLLTHVEEVEKEIAGRRDEQLAKFSRKLSSLERIIQEMEEKRQQPASELLQDVRRTLQRYEERESPEKPLAFPPELRNRILESCDLNHLVEDRMNLWEVQATPWDTIQEKLRNHYAPKPSKIAARHAFYHRNQAEGESINNYTTALRQAAMHCEFRDLDDALMDRIVCGVRDIHLQRRLLAKPDLTLQKAIEEAVASEAAERSAQEIRKSSSPRLAREPVPVHHEEASSEEASSSEDDDVHQTKRERRKFQQKSKGQPECAGCGGNHSRAKCRFRDAICRKCSRRGHIAKVCRSAPSDTPFIDSQVQVFTPVCQGKLFRSHQLPLPVWNHDWPNRLAYATQAEPFVEDPAPASSLLLIEDLPAAPVSAATVASASAQDRTISRVLNWVWRGWPQGPFASEFQPFATRQHELSAHRGCLLWGDRVVIPQGLRQRVLEALHVGHPGIVKMKALARCYVWWPNMDDAITAWVSACQACQESRPAPPAAKGHTWETPKTPWSRVHIDLAGPFHGRTFMVVVDAYSKWLEVALMPSTTTEAVIRVLRGLFATHGCPDVLVSDNGPQFTSGTFERYLLGLGIRHALTAPFHPSSNGQAERMVRSTKEALARLDRGDWHERVAEYLFVQHITPHAATGRSPAELLMGRRLRSPLDRLHPDFAVAEPPGCANAPRSFVPGNQVFARNYVGDIPWVPATVVGVTGPRSYQVALEDGRLWRRHIDQLRHRVGDLDTTEVPPTALAAPEETRTDGEAPPTPPSQTASVEPNQAVSEQAQTTPLAEAPPTAADPGELVPTPPRVAPQPQRELCGPPDLATSPRRSGRVSKRPTHLKDYVVGQVSLLV</sequence>
<evidence type="ECO:0000256" key="3">
    <source>
        <dbReference type="ARBA" id="ARBA00022833"/>
    </source>
</evidence>
<dbReference type="InterPro" id="IPR013083">
    <property type="entry name" value="Znf_RING/FYVE/PHD"/>
</dbReference>
<dbReference type="SMART" id="SM00184">
    <property type="entry name" value="RING"/>
    <property type="match status" value="1"/>
</dbReference>
<dbReference type="InterPro" id="IPR036397">
    <property type="entry name" value="RNaseH_sf"/>
</dbReference>
<feature type="compositionally biased region" description="Basic and acidic residues" evidence="6">
    <location>
        <begin position="402"/>
        <end position="427"/>
    </location>
</feature>
<evidence type="ECO:0000313" key="10">
    <source>
        <dbReference type="Proteomes" id="UP001178461"/>
    </source>
</evidence>
<dbReference type="InterPro" id="IPR001584">
    <property type="entry name" value="Integrase_cat-core"/>
</dbReference>
<dbReference type="EMBL" id="OX395127">
    <property type="protein sequence ID" value="CAI5768404.1"/>
    <property type="molecule type" value="Genomic_DNA"/>
</dbReference>
<feature type="domain" description="B box-type" evidence="8">
    <location>
        <begin position="93"/>
        <end position="134"/>
    </location>
</feature>
<feature type="compositionally biased region" description="Basic residues" evidence="6">
    <location>
        <begin position="1012"/>
        <end position="1021"/>
    </location>
</feature>
<evidence type="ECO:0000313" key="9">
    <source>
        <dbReference type="EMBL" id="CAI5768404.1"/>
    </source>
</evidence>
<dbReference type="FunFam" id="3.30.420.10:FF:000063">
    <property type="entry name" value="Retrovirus-related Pol polyprotein from transposon 297-like Protein"/>
    <property type="match status" value="1"/>
</dbReference>
<feature type="domain" description="RING-type" evidence="7">
    <location>
        <begin position="17"/>
        <end position="58"/>
    </location>
</feature>
<organism evidence="9 10">
    <name type="scientific">Podarcis lilfordi</name>
    <name type="common">Lilford's wall lizard</name>
    <dbReference type="NCBI Taxonomy" id="74358"/>
    <lineage>
        <taxon>Eukaryota</taxon>
        <taxon>Metazoa</taxon>
        <taxon>Chordata</taxon>
        <taxon>Craniata</taxon>
        <taxon>Vertebrata</taxon>
        <taxon>Euteleostomi</taxon>
        <taxon>Lepidosauria</taxon>
        <taxon>Squamata</taxon>
        <taxon>Bifurcata</taxon>
        <taxon>Unidentata</taxon>
        <taxon>Episquamata</taxon>
        <taxon>Laterata</taxon>
        <taxon>Lacertibaenia</taxon>
        <taxon>Lacertidae</taxon>
        <taxon>Podarcis</taxon>
    </lineage>
</organism>
<dbReference type="Proteomes" id="UP001178461">
    <property type="component" value="Chromosome 2"/>
</dbReference>
<keyword evidence="2" id="KW-0863">Zinc-finger</keyword>
<dbReference type="FunFam" id="1.10.340.70:FF:000003">
    <property type="entry name" value="Protein CBG25708"/>
    <property type="match status" value="1"/>
</dbReference>
<evidence type="ECO:0000259" key="7">
    <source>
        <dbReference type="SMART" id="SM00184"/>
    </source>
</evidence>
<dbReference type="Gene3D" id="1.10.340.70">
    <property type="match status" value="1"/>
</dbReference>
<dbReference type="InterPro" id="IPR017907">
    <property type="entry name" value="Znf_RING_CS"/>
</dbReference>
<feature type="region of interest" description="Disordered" evidence="6">
    <location>
        <begin position="921"/>
        <end position="1022"/>
    </location>
</feature>
<dbReference type="PANTHER" id="PTHR37984">
    <property type="entry name" value="PROTEIN CBG26694"/>
    <property type="match status" value="1"/>
</dbReference>
<keyword evidence="5" id="KW-0175">Coiled coil</keyword>
<dbReference type="InterPro" id="IPR050951">
    <property type="entry name" value="Retrovirus_Pol_polyprotein"/>
</dbReference>
<dbReference type="SUPFAM" id="SSF53098">
    <property type="entry name" value="Ribonuclease H-like"/>
    <property type="match status" value="1"/>
</dbReference>
<dbReference type="InterPro" id="IPR012337">
    <property type="entry name" value="RNaseH-like_sf"/>
</dbReference>
<dbReference type="Pfam" id="PF00665">
    <property type="entry name" value="rve"/>
    <property type="match status" value="1"/>
</dbReference>
<dbReference type="Pfam" id="PF00643">
    <property type="entry name" value="zf-B_box"/>
    <property type="match status" value="1"/>
</dbReference>
<dbReference type="GO" id="GO:0015074">
    <property type="term" value="P:DNA integration"/>
    <property type="evidence" value="ECO:0007669"/>
    <property type="project" value="InterPro"/>
</dbReference>
<name>A0AA35K0C1_9SAUR</name>
<dbReference type="Pfam" id="PF17921">
    <property type="entry name" value="Integrase_H2C2"/>
    <property type="match status" value="1"/>
</dbReference>
<feature type="compositionally biased region" description="Polar residues" evidence="6">
    <location>
        <begin position="952"/>
        <end position="966"/>
    </location>
</feature>
<keyword evidence="1" id="KW-0479">Metal-binding</keyword>
<gene>
    <name evidence="9" type="ORF">PODLI_1B019739</name>
</gene>
<feature type="coiled-coil region" evidence="5">
    <location>
        <begin position="152"/>
        <end position="241"/>
    </location>
</feature>
<evidence type="ECO:0000256" key="5">
    <source>
        <dbReference type="SAM" id="Coils"/>
    </source>
</evidence>
<proteinExistence type="predicted"/>
<dbReference type="AlphaFoldDB" id="A0AA35K0C1"/>
<evidence type="ECO:0000256" key="4">
    <source>
        <dbReference type="ARBA" id="ARBA00039658"/>
    </source>
</evidence>
<dbReference type="Gene3D" id="3.30.420.10">
    <property type="entry name" value="Ribonuclease H-like superfamily/Ribonuclease H"/>
    <property type="match status" value="1"/>
</dbReference>
<dbReference type="Pfam" id="PF15227">
    <property type="entry name" value="zf-C3HC4_4"/>
    <property type="match status" value="1"/>
</dbReference>
<evidence type="ECO:0000256" key="1">
    <source>
        <dbReference type="ARBA" id="ARBA00022723"/>
    </source>
</evidence>
<evidence type="ECO:0000256" key="2">
    <source>
        <dbReference type="ARBA" id="ARBA00022771"/>
    </source>
</evidence>
<accession>A0AA35K0C1</accession>
<dbReference type="SUPFAM" id="SSF57845">
    <property type="entry name" value="B-box zinc-binding domain"/>
    <property type="match status" value="1"/>
</dbReference>
<reference evidence="9" key="1">
    <citation type="submission" date="2022-12" db="EMBL/GenBank/DDBJ databases">
        <authorList>
            <person name="Alioto T."/>
            <person name="Alioto T."/>
            <person name="Gomez Garrido J."/>
        </authorList>
    </citation>
    <scope>NUCLEOTIDE SEQUENCE</scope>
</reference>
<feature type="compositionally biased region" description="Low complexity" evidence="6">
    <location>
        <begin position="967"/>
        <end position="980"/>
    </location>
</feature>
<dbReference type="InterPro" id="IPR041588">
    <property type="entry name" value="Integrase_H2C2"/>
</dbReference>
<dbReference type="InterPro" id="IPR000315">
    <property type="entry name" value="Znf_B-box"/>
</dbReference>
<dbReference type="SMART" id="SM00336">
    <property type="entry name" value="BBOX"/>
    <property type="match status" value="1"/>
</dbReference>
<dbReference type="SUPFAM" id="SSF57850">
    <property type="entry name" value="RING/U-box"/>
    <property type="match status" value="1"/>
</dbReference>
<dbReference type="CDD" id="cd19762">
    <property type="entry name" value="Bbox2_TRIM7-like"/>
    <property type="match status" value="1"/>
</dbReference>
<dbReference type="GO" id="GO:0003676">
    <property type="term" value="F:nucleic acid binding"/>
    <property type="evidence" value="ECO:0007669"/>
    <property type="project" value="InterPro"/>
</dbReference>
<feature type="region of interest" description="Disordered" evidence="6">
    <location>
        <begin position="402"/>
        <end position="468"/>
    </location>
</feature>
<dbReference type="GO" id="GO:0008270">
    <property type="term" value="F:zinc ion binding"/>
    <property type="evidence" value="ECO:0007669"/>
    <property type="project" value="UniProtKB-KW"/>
</dbReference>
<dbReference type="CDD" id="cd16594">
    <property type="entry name" value="RING-HC_TRIM7-like_C-IV"/>
    <property type="match status" value="1"/>
</dbReference>